<sequence>MAFTDRSFTDRNDAPATPGGVKELFAVILLMTLAAGLALRAFVSLDALAPIVATLLFALAASIAGGALIPHNRKRRAAWLDVAGVLTFIGVGLSIVIDPDQMVRLVMPSDQPD</sequence>
<dbReference type="Proteomes" id="UP000682843">
    <property type="component" value="Chromosome"/>
</dbReference>
<accession>A0ABX8AFA0</accession>
<evidence type="ECO:0000313" key="3">
    <source>
        <dbReference type="Proteomes" id="UP000682843"/>
    </source>
</evidence>
<reference evidence="2 3" key="1">
    <citation type="submission" date="2019-02" db="EMBL/GenBank/DDBJ databases">
        <title>Emended description of the genus Rhodopseudomonas and description of Rhodopseudomonas albus sp. nov., a non-phototrophic, heavy-metal-tolerant bacterium isolated from garden soil.</title>
        <authorList>
            <person name="Bao Z."/>
            <person name="Cao W.W."/>
            <person name="Sato Y."/>
            <person name="Nishizawa T."/>
            <person name="Zhao J."/>
            <person name="Guo Y."/>
            <person name="Ohta H."/>
        </authorList>
    </citation>
    <scope>NUCLEOTIDE SEQUENCE [LARGE SCALE GENOMIC DNA]</scope>
    <source>
        <strain evidence="2 3">SK50-23</strain>
    </source>
</reference>
<keyword evidence="1" id="KW-0472">Membrane</keyword>
<gene>
    <name evidence="2" type="ORF">RPMA_24200</name>
</gene>
<keyword evidence="1" id="KW-0812">Transmembrane</keyword>
<dbReference type="RefSeq" id="WP_211910246.1">
    <property type="nucleotide sequence ID" value="NZ_CP036498.1"/>
</dbReference>
<dbReference type="EMBL" id="CP036498">
    <property type="protein sequence ID" value="QUS41606.1"/>
    <property type="molecule type" value="Genomic_DNA"/>
</dbReference>
<keyword evidence="3" id="KW-1185">Reference proteome</keyword>
<evidence type="ECO:0000313" key="2">
    <source>
        <dbReference type="EMBL" id="QUS41606.1"/>
    </source>
</evidence>
<evidence type="ECO:0000256" key="1">
    <source>
        <dbReference type="SAM" id="Phobius"/>
    </source>
</evidence>
<feature type="transmembrane region" description="Helical" evidence="1">
    <location>
        <begin position="77"/>
        <end position="97"/>
    </location>
</feature>
<name>A0ABX8AFA0_9BRAD</name>
<proteinExistence type="predicted"/>
<protein>
    <submittedName>
        <fullName evidence="2">Uncharacterized protein</fullName>
    </submittedName>
</protein>
<keyword evidence="1" id="KW-1133">Transmembrane helix</keyword>
<organism evidence="2 3">
    <name type="scientific">Tardiphaga alba</name>
    <dbReference type="NCBI Taxonomy" id="340268"/>
    <lineage>
        <taxon>Bacteria</taxon>
        <taxon>Pseudomonadati</taxon>
        <taxon>Pseudomonadota</taxon>
        <taxon>Alphaproteobacteria</taxon>
        <taxon>Hyphomicrobiales</taxon>
        <taxon>Nitrobacteraceae</taxon>
        <taxon>Tardiphaga</taxon>
    </lineage>
</organism>
<feature type="transmembrane region" description="Helical" evidence="1">
    <location>
        <begin position="48"/>
        <end position="70"/>
    </location>
</feature>
<feature type="transmembrane region" description="Helical" evidence="1">
    <location>
        <begin position="21"/>
        <end position="42"/>
    </location>
</feature>